<organism evidence="1 2">
    <name type="scientific">Streptomyces misionensis</name>
    <dbReference type="NCBI Taxonomy" id="67331"/>
    <lineage>
        <taxon>Bacteria</taxon>
        <taxon>Bacillati</taxon>
        <taxon>Actinomycetota</taxon>
        <taxon>Actinomycetes</taxon>
        <taxon>Kitasatosporales</taxon>
        <taxon>Streptomycetaceae</taxon>
        <taxon>Streptomyces</taxon>
    </lineage>
</organism>
<accession>A0A5C6K385</accession>
<protein>
    <submittedName>
        <fullName evidence="1">RidA family protein</fullName>
    </submittedName>
</protein>
<dbReference type="AlphaFoldDB" id="A0A5C6K385"/>
<sequence>MTDERAGSVERVNPAELSPPTGFSHAVVATGSRVVFLAGQTALDAEGKIAGGTLAEQFERALGNLLTALRAAGGTPADLARVTVYATDVAAYRAQARELGRLWRAVAGRDYPAMAVVGVVRLWDEQALVELDGFAVLP</sequence>
<dbReference type="PANTHER" id="PTHR43857">
    <property type="entry name" value="BLR7761 PROTEIN"/>
    <property type="match status" value="1"/>
</dbReference>
<evidence type="ECO:0000313" key="1">
    <source>
        <dbReference type="EMBL" id="TWV57637.1"/>
    </source>
</evidence>
<reference evidence="1" key="1">
    <citation type="journal article" date="2019" name="Microbiol. Resour. Announc.">
        <title>Draft Genomic Sequences of Streptomyces misionensis and Streptomyces albidoflavus, bacteria applied for phytopathogen biocontrol.</title>
        <authorList>
            <person name="Pylro V."/>
            <person name="Dias A."/>
            <person name="Andreote F."/>
            <person name="Varani A."/>
            <person name="Andreote C."/>
            <person name="Bernardo E."/>
            <person name="Martins T."/>
        </authorList>
    </citation>
    <scope>NUCLEOTIDE SEQUENCE [LARGE SCALE GENOMIC DNA]</scope>
    <source>
        <strain evidence="1">66</strain>
    </source>
</reference>
<gene>
    <name evidence="1" type="ORF">FRZ03_01755</name>
</gene>
<dbReference type="Pfam" id="PF01042">
    <property type="entry name" value="Ribonuc_L-PSP"/>
    <property type="match status" value="1"/>
</dbReference>
<name>A0A5C6K385_9ACTN</name>
<dbReference type="SUPFAM" id="SSF55298">
    <property type="entry name" value="YjgF-like"/>
    <property type="match status" value="1"/>
</dbReference>
<dbReference type="Gene3D" id="3.30.1330.40">
    <property type="entry name" value="RutC-like"/>
    <property type="match status" value="1"/>
</dbReference>
<dbReference type="InterPro" id="IPR035959">
    <property type="entry name" value="RutC-like_sf"/>
</dbReference>
<dbReference type="Proteomes" id="UP000320481">
    <property type="component" value="Unassembled WGS sequence"/>
</dbReference>
<evidence type="ECO:0000313" key="2">
    <source>
        <dbReference type="Proteomes" id="UP000320481"/>
    </source>
</evidence>
<dbReference type="PANTHER" id="PTHR43857:SF1">
    <property type="entry name" value="YJGH FAMILY PROTEIN"/>
    <property type="match status" value="1"/>
</dbReference>
<keyword evidence="2" id="KW-1185">Reference proteome</keyword>
<dbReference type="RefSeq" id="WP_146463328.1">
    <property type="nucleotide sequence ID" value="NZ_VOGW01000010.1"/>
</dbReference>
<dbReference type="CDD" id="cd00448">
    <property type="entry name" value="YjgF_YER057c_UK114_family"/>
    <property type="match status" value="1"/>
</dbReference>
<proteinExistence type="predicted"/>
<comment type="caution">
    <text evidence="1">The sequence shown here is derived from an EMBL/GenBank/DDBJ whole genome shotgun (WGS) entry which is preliminary data.</text>
</comment>
<dbReference type="InterPro" id="IPR006175">
    <property type="entry name" value="YjgF/YER057c/UK114"/>
</dbReference>
<dbReference type="EMBL" id="VOGW01000010">
    <property type="protein sequence ID" value="TWV57637.1"/>
    <property type="molecule type" value="Genomic_DNA"/>
</dbReference>